<dbReference type="PANTHER" id="PTHR45566">
    <property type="entry name" value="HTH-TYPE TRANSCRIPTIONAL REGULATOR YHJB-RELATED"/>
    <property type="match status" value="1"/>
</dbReference>
<evidence type="ECO:0000313" key="7">
    <source>
        <dbReference type="Proteomes" id="UP000588068"/>
    </source>
</evidence>
<dbReference type="InterPro" id="IPR016032">
    <property type="entry name" value="Sig_transdc_resp-reg_C-effctor"/>
</dbReference>
<dbReference type="EMBL" id="JACHHZ010000006">
    <property type="protein sequence ID" value="MBB6095837.1"/>
    <property type="molecule type" value="Genomic_DNA"/>
</dbReference>
<dbReference type="SUPFAM" id="SSF46894">
    <property type="entry name" value="C-terminal effector domain of the bipartite response regulators"/>
    <property type="match status" value="1"/>
</dbReference>
<dbReference type="Pfam" id="PF00196">
    <property type="entry name" value="GerE"/>
    <property type="match status" value="1"/>
</dbReference>
<dbReference type="Pfam" id="PF00072">
    <property type="entry name" value="Response_reg"/>
    <property type="match status" value="1"/>
</dbReference>
<evidence type="ECO:0000256" key="2">
    <source>
        <dbReference type="ARBA" id="ARBA00023125"/>
    </source>
</evidence>
<dbReference type="Gene3D" id="3.40.50.2300">
    <property type="match status" value="1"/>
</dbReference>
<dbReference type="SUPFAM" id="SSF52172">
    <property type="entry name" value="CheY-like"/>
    <property type="match status" value="1"/>
</dbReference>
<dbReference type="GO" id="GO:0003677">
    <property type="term" value="F:DNA binding"/>
    <property type="evidence" value="ECO:0007669"/>
    <property type="project" value="UniProtKB-KW"/>
</dbReference>
<dbReference type="InterPro" id="IPR011006">
    <property type="entry name" value="CheY-like_superfamily"/>
</dbReference>
<sequence length="218" mass="23692">MQQTSDGEPRNSTDRIRVLTVDDHPMLREGIAAVVQPRADMVLVGEAEDGAQAVDAFRQLRPDVTLMDLQMPNLNGVDAIIKIRAEFPTARIIVLTTYAGDVLALRALRAGAVGYLLKGTLRKELLDAIRTVHAGRKHIPVEVAQQIALHAGEDSLTEREISVLNLVSTGHANKEIARVLSISEDTVKGHLKSIFSKLDVGDRTQAVTLAAKRGIIDL</sequence>
<dbReference type="CDD" id="cd06170">
    <property type="entry name" value="LuxR_C_like"/>
    <property type="match status" value="1"/>
</dbReference>
<keyword evidence="1 3" id="KW-0597">Phosphoprotein</keyword>
<dbReference type="PANTHER" id="PTHR45566:SF2">
    <property type="entry name" value="NARL SUBFAMILY"/>
    <property type="match status" value="1"/>
</dbReference>
<organism evidence="6 7">
    <name type="scientific">Povalibacter uvarum</name>
    <dbReference type="NCBI Taxonomy" id="732238"/>
    <lineage>
        <taxon>Bacteria</taxon>
        <taxon>Pseudomonadati</taxon>
        <taxon>Pseudomonadota</taxon>
        <taxon>Gammaproteobacteria</taxon>
        <taxon>Steroidobacterales</taxon>
        <taxon>Steroidobacteraceae</taxon>
        <taxon>Povalibacter</taxon>
    </lineage>
</organism>
<dbReference type="PROSITE" id="PS00622">
    <property type="entry name" value="HTH_LUXR_1"/>
    <property type="match status" value="1"/>
</dbReference>
<dbReference type="InterPro" id="IPR000792">
    <property type="entry name" value="Tscrpt_reg_LuxR_C"/>
</dbReference>
<gene>
    <name evidence="6" type="ORF">HNQ60_004728</name>
</gene>
<evidence type="ECO:0000259" key="5">
    <source>
        <dbReference type="PROSITE" id="PS50110"/>
    </source>
</evidence>
<keyword evidence="2 6" id="KW-0238">DNA-binding</keyword>
<dbReference type="GO" id="GO:0000160">
    <property type="term" value="P:phosphorelay signal transduction system"/>
    <property type="evidence" value="ECO:0007669"/>
    <property type="project" value="InterPro"/>
</dbReference>
<feature type="domain" description="Response regulatory" evidence="5">
    <location>
        <begin position="17"/>
        <end position="133"/>
    </location>
</feature>
<evidence type="ECO:0000256" key="3">
    <source>
        <dbReference type="PROSITE-ProRule" id="PRU00169"/>
    </source>
</evidence>
<dbReference type="AlphaFoldDB" id="A0A841HRG3"/>
<proteinExistence type="predicted"/>
<dbReference type="InterPro" id="IPR001789">
    <property type="entry name" value="Sig_transdc_resp-reg_receiver"/>
</dbReference>
<dbReference type="PRINTS" id="PR00038">
    <property type="entry name" value="HTHLUXR"/>
</dbReference>
<dbReference type="CDD" id="cd17535">
    <property type="entry name" value="REC_NarL-like"/>
    <property type="match status" value="1"/>
</dbReference>
<dbReference type="InterPro" id="IPR051015">
    <property type="entry name" value="EvgA-like"/>
</dbReference>
<evidence type="ECO:0000313" key="6">
    <source>
        <dbReference type="EMBL" id="MBB6095837.1"/>
    </source>
</evidence>
<dbReference type="Proteomes" id="UP000588068">
    <property type="component" value="Unassembled WGS sequence"/>
</dbReference>
<dbReference type="InterPro" id="IPR058245">
    <property type="entry name" value="NreC/VraR/RcsB-like_REC"/>
</dbReference>
<comment type="caution">
    <text evidence="6">The sequence shown here is derived from an EMBL/GenBank/DDBJ whole genome shotgun (WGS) entry which is preliminary data.</text>
</comment>
<evidence type="ECO:0000259" key="4">
    <source>
        <dbReference type="PROSITE" id="PS50043"/>
    </source>
</evidence>
<reference evidence="6 7" key="1">
    <citation type="submission" date="2020-08" db="EMBL/GenBank/DDBJ databases">
        <title>Genomic Encyclopedia of Type Strains, Phase IV (KMG-IV): sequencing the most valuable type-strain genomes for metagenomic binning, comparative biology and taxonomic classification.</title>
        <authorList>
            <person name="Goeker M."/>
        </authorList>
    </citation>
    <scope>NUCLEOTIDE SEQUENCE [LARGE SCALE GENOMIC DNA]</scope>
    <source>
        <strain evidence="6 7">DSM 26723</strain>
    </source>
</reference>
<protein>
    <submittedName>
        <fullName evidence="6">DNA-binding NarL/FixJ family response regulator</fullName>
    </submittedName>
</protein>
<feature type="domain" description="HTH luxR-type" evidence="4">
    <location>
        <begin position="149"/>
        <end position="214"/>
    </location>
</feature>
<accession>A0A841HRG3</accession>
<keyword evidence="7" id="KW-1185">Reference proteome</keyword>
<name>A0A841HRG3_9GAMM</name>
<dbReference type="GO" id="GO:0006355">
    <property type="term" value="P:regulation of DNA-templated transcription"/>
    <property type="evidence" value="ECO:0007669"/>
    <property type="project" value="InterPro"/>
</dbReference>
<dbReference type="PROSITE" id="PS50043">
    <property type="entry name" value="HTH_LUXR_2"/>
    <property type="match status" value="1"/>
</dbReference>
<evidence type="ECO:0000256" key="1">
    <source>
        <dbReference type="ARBA" id="ARBA00022553"/>
    </source>
</evidence>
<dbReference type="RefSeq" id="WP_184335224.1">
    <property type="nucleotide sequence ID" value="NZ_JACHHZ010000006.1"/>
</dbReference>
<dbReference type="PROSITE" id="PS50110">
    <property type="entry name" value="RESPONSE_REGULATORY"/>
    <property type="match status" value="1"/>
</dbReference>
<feature type="modified residue" description="4-aspartylphosphate" evidence="3">
    <location>
        <position position="68"/>
    </location>
</feature>
<dbReference type="SMART" id="SM00421">
    <property type="entry name" value="HTH_LUXR"/>
    <property type="match status" value="1"/>
</dbReference>
<dbReference type="SMART" id="SM00448">
    <property type="entry name" value="REC"/>
    <property type="match status" value="1"/>
</dbReference>